<dbReference type="InterPro" id="IPR013216">
    <property type="entry name" value="Methyltransf_11"/>
</dbReference>
<name>A0A318SGD6_9DEIO</name>
<dbReference type="SUPFAM" id="SSF53335">
    <property type="entry name" value="S-adenosyl-L-methionine-dependent methyltransferases"/>
    <property type="match status" value="1"/>
</dbReference>
<evidence type="ECO:0000313" key="5">
    <source>
        <dbReference type="EMBL" id="PYE56454.1"/>
    </source>
</evidence>
<protein>
    <submittedName>
        <fullName evidence="5">Methyltransferase family protein</fullName>
    </submittedName>
</protein>
<accession>A0A318SGD6</accession>
<dbReference type="Pfam" id="PF08241">
    <property type="entry name" value="Methyltransf_11"/>
    <property type="match status" value="1"/>
</dbReference>
<dbReference type="GO" id="GO:0032259">
    <property type="term" value="P:methylation"/>
    <property type="evidence" value="ECO:0007669"/>
    <property type="project" value="UniProtKB-KW"/>
</dbReference>
<dbReference type="PANTHER" id="PTHR43464:SF19">
    <property type="entry name" value="UBIQUINONE BIOSYNTHESIS O-METHYLTRANSFERASE, MITOCHONDRIAL"/>
    <property type="match status" value="1"/>
</dbReference>
<keyword evidence="6" id="KW-1185">Reference proteome</keyword>
<feature type="domain" description="Methyltransferase type 11" evidence="4">
    <location>
        <begin position="42"/>
        <end position="125"/>
    </location>
</feature>
<dbReference type="InterPro" id="IPR029063">
    <property type="entry name" value="SAM-dependent_MTases_sf"/>
</dbReference>
<dbReference type="EMBL" id="QJSX01000001">
    <property type="protein sequence ID" value="PYE56454.1"/>
    <property type="molecule type" value="Genomic_DNA"/>
</dbReference>
<keyword evidence="1 5" id="KW-0489">Methyltransferase</keyword>
<evidence type="ECO:0000256" key="1">
    <source>
        <dbReference type="ARBA" id="ARBA00022603"/>
    </source>
</evidence>
<evidence type="ECO:0000256" key="2">
    <source>
        <dbReference type="ARBA" id="ARBA00022679"/>
    </source>
</evidence>
<evidence type="ECO:0000313" key="6">
    <source>
        <dbReference type="Proteomes" id="UP000248326"/>
    </source>
</evidence>
<dbReference type="PANTHER" id="PTHR43464">
    <property type="entry name" value="METHYLTRANSFERASE"/>
    <property type="match status" value="1"/>
</dbReference>
<keyword evidence="3" id="KW-0949">S-adenosyl-L-methionine</keyword>
<gene>
    <name evidence="5" type="ORF">DES52_101258</name>
</gene>
<dbReference type="CDD" id="cd02440">
    <property type="entry name" value="AdoMet_MTases"/>
    <property type="match status" value="1"/>
</dbReference>
<dbReference type="Proteomes" id="UP000248326">
    <property type="component" value="Unassembled WGS sequence"/>
</dbReference>
<proteinExistence type="predicted"/>
<dbReference type="GO" id="GO:0008757">
    <property type="term" value="F:S-adenosylmethionine-dependent methyltransferase activity"/>
    <property type="evidence" value="ECO:0007669"/>
    <property type="project" value="InterPro"/>
</dbReference>
<organism evidence="5 6">
    <name type="scientific">Deinococcus yavapaiensis KR-236</name>
    <dbReference type="NCBI Taxonomy" id="694435"/>
    <lineage>
        <taxon>Bacteria</taxon>
        <taxon>Thermotogati</taxon>
        <taxon>Deinococcota</taxon>
        <taxon>Deinococci</taxon>
        <taxon>Deinococcales</taxon>
        <taxon>Deinococcaceae</taxon>
        <taxon>Deinococcus</taxon>
    </lineage>
</organism>
<comment type="caution">
    <text evidence="5">The sequence shown here is derived from an EMBL/GenBank/DDBJ whole genome shotgun (WGS) entry which is preliminary data.</text>
</comment>
<sequence length="207" mass="22587">MTERDVWSAWADVWPARRRERDGVVDEAILAFAARHLAGRVLDAGCGDGAYTSALRARSFDVLGVDVTPELLTIARARHPDLRFEEASLARLPFSDAAFDSTFCLTVLEWAADPVASLRELRRVTAGPLVLGVLGAGNRTRDVHLARFWGGSPMNGLLPWELKLLCEREELGVKDELGVSRSGVETGGRDAMTRAMIWLLACEPSGG</sequence>
<evidence type="ECO:0000256" key="3">
    <source>
        <dbReference type="ARBA" id="ARBA00022691"/>
    </source>
</evidence>
<evidence type="ECO:0000259" key="4">
    <source>
        <dbReference type="Pfam" id="PF08241"/>
    </source>
</evidence>
<dbReference type="Gene3D" id="3.40.50.150">
    <property type="entry name" value="Vaccinia Virus protein VP39"/>
    <property type="match status" value="1"/>
</dbReference>
<dbReference type="AlphaFoldDB" id="A0A318SGD6"/>
<reference evidence="5 6" key="1">
    <citation type="submission" date="2018-06" db="EMBL/GenBank/DDBJ databases">
        <title>Genomic Encyclopedia of Type Strains, Phase IV (KMG-IV): sequencing the most valuable type-strain genomes for metagenomic binning, comparative biology and taxonomic classification.</title>
        <authorList>
            <person name="Goeker M."/>
        </authorList>
    </citation>
    <scope>NUCLEOTIDE SEQUENCE [LARGE SCALE GENOMIC DNA]</scope>
    <source>
        <strain evidence="5 6">DSM 18048</strain>
    </source>
</reference>
<keyword evidence="2 5" id="KW-0808">Transferase</keyword>